<gene>
    <name evidence="3" type="ORF">GCM10010916_17540</name>
</gene>
<dbReference type="PANTHER" id="PTHR43649">
    <property type="entry name" value="ARABINOSE-BINDING PROTEIN-RELATED"/>
    <property type="match status" value="1"/>
</dbReference>
<evidence type="ECO:0000256" key="2">
    <source>
        <dbReference type="SAM" id="SignalP"/>
    </source>
</evidence>
<dbReference type="RefSeq" id="WP_373289315.1">
    <property type="nucleotide sequence ID" value="NZ_BMGR01000005.1"/>
</dbReference>
<accession>A0A917CXE9</accession>
<dbReference type="Pfam" id="PF13416">
    <property type="entry name" value="SBP_bac_8"/>
    <property type="match status" value="1"/>
</dbReference>
<dbReference type="PROSITE" id="PS51257">
    <property type="entry name" value="PROKAR_LIPOPROTEIN"/>
    <property type="match status" value="1"/>
</dbReference>
<reference evidence="3" key="2">
    <citation type="submission" date="2020-09" db="EMBL/GenBank/DDBJ databases">
        <authorList>
            <person name="Sun Q."/>
            <person name="Zhou Y."/>
        </authorList>
    </citation>
    <scope>NUCLEOTIDE SEQUENCE</scope>
    <source>
        <strain evidence="3">CGMCC 1.12987</strain>
    </source>
</reference>
<keyword evidence="2" id="KW-0732">Signal</keyword>
<evidence type="ECO:0000256" key="1">
    <source>
        <dbReference type="SAM" id="MobiDB-lite"/>
    </source>
</evidence>
<feature type="region of interest" description="Disordered" evidence="1">
    <location>
        <begin position="32"/>
        <end position="60"/>
    </location>
</feature>
<protein>
    <submittedName>
        <fullName evidence="3">ABC transporter substrate-binding protein</fullName>
    </submittedName>
</protein>
<dbReference type="InterPro" id="IPR050490">
    <property type="entry name" value="Bact_solute-bd_prot1"/>
</dbReference>
<feature type="chain" id="PRO_5039093041" evidence="2">
    <location>
        <begin position="28"/>
        <end position="577"/>
    </location>
</feature>
<dbReference type="EMBL" id="BMGR01000005">
    <property type="protein sequence ID" value="GGG00894.1"/>
    <property type="molecule type" value="Genomic_DNA"/>
</dbReference>
<dbReference type="Gene3D" id="3.40.190.10">
    <property type="entry name" value="Periplasmic binding protein-like II"/>
    <property type="match status" value="2"/>
</dbReference>
<dbReference type="PANTHER" id="PTHR43649:SF12">
    <property type="entry name" value="DIACETYLCHITOBIOSE BINDING PROTEIN DASA"/>
    <property type="match status" value="1"/>
</dbReference>
<dbReference type="AlphaFoldDB" id="A0A917CXE9"/>
<feature type="signal peptide" evidence="2">
    <location>
        <begin position="1"/>
        <end position="27"/>
    </location>
</feature>
<feature type="compositionally biased region" description="Low complexity" evidence="1">
    <location>
        <begin position="32"/>
        <end position="45"/>
    </location>
</feature>
<keyword evidence="4" id="KW-1185">Reference proteome</keyword>
<organism evidence="3 4">
    <name type="scientific">Paenibacillus abyssi</name>
    <dbReference type="NCBI Taxonomy" id="1340531"/>
    <lineage>
        <taxon>Bacteria</taxon>
        <taxon>Bacillati</taxon>
        <taxon>Bacillota</taxon>
        <taxon>Bacilli</taxon>
        <taxon>Bacillales</taxon>
        <taxon>Paenibacillaceae</taxon>
        <taxon>Paenibacillus</taxon>
    </lineage>
</organism>
<dbReference type="CDD" id="cd13582">
    <property type="entry name" value="PBP2_AlgQ_like_3"/>
    <property type="match status" value="1"/>
</dbReference>
<proteinExistence type="predicted"/>
<dbReference type="InterPro" id="IPR006059">
    <property type="entry name" value="SBP"/>
</dbReference>
<dbReference type="SUPFAM" id="SSF53850">
    <property type="entry name" value="Periplasmic binding protein-like II"/>
    <property type="match status" value="1"/>
</dbReference>
<name>A0A917CXE9_9BACL</name>
<comment type="caution">
    <text evidence="3">The sequence shown here is derived from an EMBL/GenBank/DDBJ whole genome shotgun (WGS) entry which is preliminary data.</text>
</comment>
<sequence length="577" mass="64568">MRGYARLLAVILACVLIIAGCSSNNNGNNAGNAQPSGNAANAPGDTDGKGTGGETGERDLSPITFTMFSADLNPNYENMQSPVGQEITKRTGVTLNIEYPVGDIKQKISLMAASGDYPDLIFAKGDQNILVDAGAFIDLTDLIEEHGPNLKKLYGPYLKRLRYSKDDPSIYFVGSFGVDAQQWQPNNGFQLQHAAVKEAGYPSIKTLQDYEKVIKDYIEKNPTIDGQPAIGLSLIADDWRYLISVTNPAVFATGGPDDGEWYVDPQTHKAALHHTRPEEKEYFRWLNHMNDIGLLDKESFIQKYDQYQAKISSGRVVGLIDAKWQYEQAELALRQEGKLDRMYGMYPVTMNENVKYADFQSAGYSAGWGIGISSTAKDPVRAIQFLDWLASEEAQILNNWGIEGVHYTIHDGKRVISDEEMNKRTTDPEYGKKTGIGVYTYPFPQYGDGVLDSTGQTYTINSKEQIAKNYTDVEKEVLSKYGAQMWMDLYPAADEFPVKPWGAAWQINIPQETDAAVQMQRISDIIKKRIPEAILAKPDQFDAVWDSFMSDIQREGLDQLTEEFNGLLQERLELWND</sequence>
<dbReference type="Proteomes" id="UP000644756">
    <property type="component" value="Unassembled WGS sequence"/>
</dbReference>
<reference evidence="3" key="1">
    <citation type="journal article" date="2014" name="Int. J. Syst. Evol. Microbiol.">
        <title>Complete genome sequence of Corynebacterium casei LMG S-19264T (=DSM 44701T), isolated from a smear-ripened cheese.</title>
        <authorList>
            <consortium name="US DOE Joint Genome Institute (JGI-PGF)"/>
            <person name="Walter F."/>
            <person name="Albersmeier A."/>
            <person name="Kalinowski J."/>
            <person name="Ruckert C."/>
        </authorList>
    </citation>
    <scope>NUCLEOTIDE SEQUENCE</scope>
    <source>
        <strain evidence="3">CGMCC 1.12987</strain>
    </source>
</reference>
<evidence type="ECO:0000313" key="3">
    <source>
        <dbReference type="EMBL" id="GGG00894.1"/>
    </source>
</evidence>
<evidence type="ECO:0000313" key="4">
    <source>
        <dbReference type="Proteomes" id="UP000644756"/>
    </source>
</evidence>